<evidence type="ECO:0000256" key="3">
    <source>
        <dbReference type="ARBA" id="ARBA00022692"/>
    </source>
</evidence>
<evidence type="ECO:0000256" key="5">
    <source>
        <dbReference type="ARBA" id="ARBA00022737"/>
    </source>
</evidence>
<dbReference type="OrthoDB" id="630633at2759"/>
<evidence type="ECO:0000256" key="6">
    <source>
        <dbReference type="ARBA" id="ARBA00022989"/>
    </source>
</evidence>
<dbReference type="PANTHER" id="PTHR48061">
    <property type="entry name" value="LEUCINE-RICH REPEAT RECEPTOR PROTEIN KINASE EMS1-LIKE-RELATED"/>
    <property type="match status" value="1"/>
</dbReference>
<evidence type="ECO:0000256" key="1">
    <source>
        <dbReference type="ARBA" id="ARBA00004479"/>
    </source>
</evidence>
<keyword evidence="2" id="KW-0433">Leucine-rich repeat</keyword>
<evidence type="ECO:0000313" key="11">
    <source>
        <dbReference type="Proteomes" id="UP000237105"/>
    </source>
</evidence>
<comment type="caution">
    <text evidence="10">The sequence shown here is derived from an EMBL/GenBank/DDBJ whole genome shotgun (WGS) entry which is preliminary data.</text>
</comment>
<dbReference type="Pfam" id="PF00560">
    <property type="entry name" value="LRR_1"/>
    <property type="match status" value="4"/>
</dbReference>
<dbReference type="InterPro" id="IPR032675">
    <property type="entry name" value="LRR_dom_sf"/>
</dbReference>
<keyword evidence="6" id="KW-1133">Transmembrane helix</keyword>
<keyword evidence="5" id="KW-0677">Repeat</keyword>
<dbReference type="GO" id="GO:0016020">
    <property type="term" value="C:membrane"/>
    <property type="evidence" value="ECO:0007669"/>
    <property type="project" value="UniProtKB-SubCell"/>
</dbReference>
<dbReference type="SUPFAM" id="SSF52058">
    <property type="entry name" value="L domain-like"/>
    <property type="match status" value="1"/>
</dbReference>
<dbReference type="STRING" id="3476.A0A2P5A6S0"/>
<evidence type="ECO:0000313" key="10">
    <source>
        <dbReference type="EMBL" id="PON32236.1"/>
    </source>
</evidence>
<evidence type="ECO:0000256" key="8">
    <source>
        <dbReference type="ARBA" id="ARBA00023170"/>
    </source>
</evidence>
<organism evidence="10 11">
    <name type="scientific">Parasponia andersonii</name>
    <name type="common">Sponia andersonii</name>
    <dbReference type="NCBI Taxonomy" id="3476"/>
    <lineage>
        <taxon>Eukaryota</taxon>
        <taxon>Viridiplantae</taxon>
        <taxon>Streptophyta</taxon>
        <taxon>Embryophyta</taxon>
        <taxon>Tracheophyta</taxon>
        <taxon>Spermatophyta</taxon>
        <taxon>Magnoliopsida</taxon>
        <taxon>eudicotyledons</taxon>
        <taxon>Gunneridae</taxon>
        <taxon>Pentapetalae</taxon>
        <taxon>rosids</taxon>
        <taxon>fabids</taxon>
        <taxon>Rosales</taxon>
        <taxon>Cannabaceae</taxon>
        <taxon>Parasponia</taxon>
    </lineage>
</organism>
<keyword evidence="3" id="KW-0812">Transmembrane</keyword>
<dbReference type="AlphaFoldDB" id="A0A2P5A6S0"/>
<sequence>MGHIPSLGNLTKLTHLAISSRGLRDGSLSRITKLTKFALLALADSNIDGEVPSSLGNLTQLETLNLINNNFSGQIPTQLMNLSTLTALDLCSNQLTGPIPAQLINLTKLNWLQGLFPVPPPSILYYTIPNNSVIGEIPPSICSSGSFQILDLSYNNLSGKVPECFCNFRDSLLGHNLSCNQFVGVIPHTWRKGSRLRMINLSQNKFQGQLPRSLAKSSMLESLDISGKTRIKILQNTECHEVQQNESVVAVPQCVHKFPVSEVFAPQVYSYSMIMTNKGMEMVYEKVQTEFIAIDMSSNRFQGEIRMHRRSHRSSFAQLFPQFSEFSQSGSLQPISQVTTSSQGKFLSN</sequence>
<protein>
    <submittedName>
        <fullName evidence="10">LRR domain containing protein</fullName>
    </submittedName>
</protein>
<keyword evidence="11" id="KW-1185">Reference proteome</keyword>
<dbReference type="FunFam" id="3.80.10.10:FF:000041">
    <property type="entry name" value="LRR receptor-like serine/threonine-protein kinase ERECTA"/>
    <property type="match status" value="1"/>
</dbReference>
<dbReference type="EMBL" id="JXTB01000846">
    <property type="protein sequence ID" value="PON32236.1"/>
    <property type="molecule type" value="Genomic_DNA"/>
</dbReference>
<dbReference type="InterPro" id="IPR001611">
    <property type="entry name" value="Leu-rich_rpt"/>
</dbReference>
<keyword evidence="8" id="KW-0675">Receptor</keyword>
<evidence type="ECO:0000256" key="2">
    <source>
        <dbReference type="ARBA" id="ARBA00022614"/>
    </source>
</evidence>
<keyword evidence="4" id="KW-0732">Signal</keyword>
<dbReference type="PANTHER" id="PTHR48061:SF29">
    <property type="entry name" value="RECEPTOR-LIKE KINASE FAMILY PROTEIN, PUTATIVE-RELATED"/>
    <property type="match status" value="1"/>
</dbReference>
<keyword evidence="7" id="KW-0472">Membrane</keyword>
<dbReference type="Proteomes" id="UP000237105">
    <property type="component" value="Unassembled WGS sequence"/>
</dbReference>
<reference evidence="11" key="1">
    <citation type="submission" date="2016-06" db="EMBL/GenBank/DDBJ databases">
        <title>Parallel loss of symbiosis genes in relatives of nitrogen-fixing non-legume Parasponia.</title>
        <authorList>
            <person name="Van Velzen R."/>
            <person name="Holmer R."/>
            <person name="Bu F."/>
            <person name="Rutten L."/>
            <person name="Van Zeijl A."/>
            <person name="Liu W."/>
            <person name="Santuari L."/>
            <person name="Cao Q."/>
            <person name="Sharma T."/>
            <person name="Shen D."/>
            <person name="Roswanjaya Y."/>
            <person name="Wardhani T."/>
            <person name="Kalhor M.S."/>
            <person name="Jansen J."/>
            <person name="Van den Hoogen J."/>
            <person name="Gungor B."/>
            <person name="Hartog M."/>
            <person name="Hontelez J."/>
            <person name="Verver J."/>
            <person name="Yang W.-C."/>
            <person name="Schijlen E."/>
            <person name="Repin R."/>
            <person name="Schilthuizen M."/>
            <person name="Schranz E."/>
            <person name="Heidstra R."/>
            <person name="Miyata K."/>
            <person name="Fedorova E."/>
            <person name="Kohlen W."/>
            <person name="Bisseling T."/>
            <person name="Smit S."/>
            <person name="Geurts R."/>
        </authorList>
    </citation>
    <scope>NUCLEOTIDE SEQUENCE [LARGE SCALE GENOMIC DNA]</scope>
    <source>
        <strain evidence="11">cv. WU1-14</strain>
    </source>
</reference>
<keyword evidence="9" id="KW-0325">Glycoprotein</keyword>
<evidence type="ECO:0000256" key="9">
    <source>
        <dbReference type="ARBA" id="ARBA00023180"/>
    </source>
</evidence>
<dbReference type="Gene3D" id="3.80.10.10">
    <property type="entry name" value="Ribonuclease Inhibitor"/>
    <property type="match status" value="2"/>
</dbReference>
<comment type="subcellular location">
    <subcellularLocation>
        <location evidence="1">Membrane</location>
        <topology evidence="1">Single-pass type I membrane protein</topology>
    </subcellularLocation>
</comment>
<accession>A0A2P5A6S0</accession>
<name>A0A2P5A6S0_PARAD</name>
<dbReference type="InterPro" id="IPR046956">
    <property type="entry name" value="RLP23-like"/>
</dbReference>
<proteinExistence type="predicted"/>
<evidence type="ECO:0000256" key="7">
    <source>
        <dbReference type="ARBA" id="ARBA00023136"/>
    </source>
</evidence>
<evidence type="ECO:0000256" key="4">
    <source>
        <dbReference type="ARBA" id="ARBA00022729"/>
    </source>
</evidence>
<gene>
    <name evidence="10" type="ORF">PanWU01x14_363030</name>
</gene>